<dbReference type="OrthoDB" id="175669at2157"/>
<dbReference type="SMART" id="SM00387">
    <property type="entry name" value="HATPase_c"/>
    <property type="match status" value="1"/>
</dbReference>
<name>L9YBK5_9EURY</name>
<feature type="domain" description="Histidine kinase" evidence="6">
    <location>
        <begin position="147"/>
        <end position="360"/>
    </location>
</feature>
<evidence type="ECO:0000256" key="5">
    <source>
        <dbReference type="ARBA" id="ARBA00022777"/>
    </source>
</evidence>
<evidence type="ECO:0000256" key="3">
    <source>
        <dbReference type="ARBA" id="ARBA00022553"/>
    </source>
</evidence>
<dbReference type="PROSITE" id="PS50109">
    <property type="entry name" value="HIS_KIN"/>
    <property type="match status" value="1"/>
</dbReference>
<evidence type="ECO:0000259" key="6">
    <source>
        <dbReference type="PROSITE" id="PS50109"/>
    </source>
</evidence>
<evidence type="ECO:0000256" key="1">
    <source>
        <dbReference type="ARBA" id="ARBA00000085"/>
    </source>
</evidence>
<comment type="catalytic activity">
    <reaction evidence="1">
        <text>ATP + protein L-histidine = ADP + protein N-phospho-L-histidine.</text>
        <dbReference type="EC" id="2.7.13.3"/>
    </reaction>
</comment>
<dbReference type="STRING" id="1227496.C489_01521"/>
<evidence type="ECO:0000313" key="8">
    <source>
        <dbReference type="Proteomes" id="UP000011632"/>
    </source>
</evidence>
<dbReference type="InterPro" id="IPR003661">
    <property type="entry name" value="HisK_dim/P_dom"/>
</dbReference>
<dbReference type="SMART" id="SM00388">
    <property type="entry name" value="HisKA"/>
    <property type="match status" value="1"/>
</dbReference>
<dbReference type="CDD" id="cd00082">
    <property type="entry name" value="HisKA"/>
    <property type="match status" value="1"/>
</dbReference>
<dbReference type="InterPro" id="IPR003594">
    <property type="entry name" value="HATPase_dom"/>
</dbReference>
<dbReference type="InterPro" id="IPR052162">
    <property type="entry name" value="Sensor_kinase/Photoreceptor"/>
</dbReference>
<keyword evidence="5 7" id="KW-0418">Kinase</keyword>
<evidence type="ECO:0000313" key="7">
    <source>
        <dbReference type="EMBL" id="ELY70996.1"/>
    </source>
</evidence>
<dbReference type="SUPFAM" id="SSF55874">
    <property type="entry name" value="ATPase domain of HSP90 chaperone/DNA topoisomerase II/histidine kinase"/>
    <property type="match status" value="1"/>
</dbReference>
<dbReference type="InterPro" id="IPR036097">
    <property type="entry name" value="HisK_dim/P_sf"/>
</dbReference>
<sequence>MNAQELAALVPTALDTLPINVAILGDDGTILHTNQAWQEFGESNGVDRRSDLIGTNYLEITNQAESETGQTAAVGLSEVLAGDRDHFEFEYPCHSPNEQRWFLMRAASFTDGDRRYVAVAHFDITERHEYQQRLETSNEHFKQFAYAVSHDLREPLRMVTRYLQLLESQYGDELDEDAGEFIEFAVDGAERMREMIEGLLKYSRVETQDDPADSVDLEAVLEDVLLDLEMRIENADAEITSEPLPTVRGDASQLRHVFQNLLANAIEYSGEQAARVRISATLEEEEWIISVSDEGIGIDSADTDRVFEMFQRLHSYEEYAGTGIGLALCKRIVERHDGDIWITPDSGDGATFSFTIPAARGRTE</sequence>
<dbReference type="InterPro" id="IPR005467">
    <property type="entry name" value="His_kinase_dom"/>
</dbReference>
<dbReference type="Gene3D" id="1.10.287.130">
    <property type="match status" value="1"/>
</dbReference>
<dbReference type="AlphaFoldDB" id="L9YBK5"/>
<dbReference type="FunFam" id="3.30.565.10:FF:000006">
    <property type="entry name" value="Sensor histidine kinase WalK"/>
    <property type="match status" value="1"/>
</dbReference>
<dbReference type="InterPro" id="IPR004358">
    <property type="entry name" value="Sig_transdc_His_kin-like_C"/>
</dbReference>
<dbReference type="PANTHER" id="PTHR43304">
    <property type="entry name" value="PHYTOCHROME-LIKE PROTEIN CPH1"/>
    <property type="match status" value="1"/>
</dbReference>
<keyword evidence="4" id="KW-0808">Transferase</keyword>
<accession>L9YBK5</accession>
<comment type="caution">
    <text evidence="7">The sequence shown here is derived from an EMBL/GenBank/DDBJ whole genome shotgun (WGS) entry which is preliminary data.</text>
</comment>
<organism evidence="7 8">
    <name type="scientific">Natrinema versiforme JCM 10478</name>
    <dbReference type="NCBI Taxonomy" id="1227496"/>
    <lineage>
        <taxon>Archaea</taxon>
        <taxon>Methanobacteriati</taxon>
        <taxon>Methanobacteriota</taxon>
        <taxon>Stenosarchaea group</taxon>
        <taxon>Halobacteria</taxon>
        <taxon>Halobacteriales</taxon>
        <taxon>Natrialbaceae</taxon>
        <taxon>Natrinema</taxon>
    </lineage>
</organism>
<dbReference type="EMBL" id="AOID01000005">
    <property type="protein sequence ID" value="ELY70996.1"/>
    <property type="molecule type" value="Genomic_DNA"/>
</dbReference>
<dbReference type="SUPFAM" id="SSF55785">
    <property type="entry name" value="PYP-like sensor domain (PAS domain)"/>
    <property type="match status" value="1"/>
</dbReference>
<protein>
    <recommendedName>
        <fullName evidence="2">histidine kinase</fullName>
        <ecNumber evidence="2">2.7.13.3</ecNumber>
    </recommendedName>
</protein>
<dbReference type="Gene3D" id="3.30.450.20">
    <property type="entry name" value="PAS domain"/>
    <property type="match status" value="1"/>
</dbReference>
<dbReference type="SUPFAM" id="SSF47384">
    <property type="entry name" value="Homodimeric domain of signal transducing histidine kinase"/>
    <property type="match status" value="1"/>
</dbReference>
<dbReference type="Pfam" id="PF02518">
    <property type="entry name" value="HATPase_c"/>
    <property type="match status" value="1"/>
</dbReference>
<dbReference type="InterPro" id="IPR035965">
    <property type="entry name" value="PAS-like_dom_sf"/>
</dbReference>
<proteinExistence type="predicted"/>
<dbReference type="Pfam" id="PF08448">
    <property type="entry name" value="PAS_4"/>
    <property type="match status" value="1"/>
</dbReference>
<gene>
    <name evidence="7" type="ORF">C489_01521</name>
</gene>
<dbReference type="RefSeq" id="WP_006429342.1">
    <property type="nucleotide sequence ID" value="NZ_AOID01000005.1"/>
</dbReference>
<dbReference type="PATRIC" id="fig|1227496.3.peg.315"/>
<keyword evidence="3" id="KW-0597">Phosphoprotein</keyword>
<dbReference type="PRINTS" id="PR00344">
    <property type="entry name" value="BCTRLSENSOR"/>
</dbReference>
<evidence type="ECO:0000256" key="4">
    <source>
        <dbReference type="ARBA" id="ARBA00022679"/>
    </source>
</evidence>
<dbReference type="Proteomes" id="UP000011632">
    <property type="component" value="Unassembled WGS sequence"/>
</dbReference>
<dbReference type="InterPro" id="IPR013656">
    <property type="entry name" value="PAS_4"/>
</dbReference>
<dbReference type="GO" id="GO:0000155">
    <property type="term" value="F:phosphorelay sensor kinase activity"/>
    <property type="evidence" value="ECO:0007669"/>
    <property type="project" value="InterPro"/>
</dbReference>
<evidence type="ECO:0000256" key="2">
    <source>
        <dbReference type="ARBA" id="ARBA00012438"/>
    </source>
</evidence>
<dbReference type="EC" id="2.7.13.3" evidence="2"/>
<dbReference type="Gene3D" id="3.30.565.10">
    <property type="entry name" value="Histidine kinase-like ATPase, C-terminal domain"/>
    <property type="match status" value="1"/>
</dbReference>
<dbReference type="InterPro" id="IPR036890">
    <property type="entry name" value="HATPase_C_sf"/>
</dbReference>
<dbReference type="PANTHER" id="PTHR43304:SF1">
    <property type="entry name" value="PAC DOMAIN-CONTAINING PROTEIN"/>
    <property type="match status" value="1"/>
</dbReference>
<reference evidence="7 8" key="1">
    <citation type="journal article" date="2014" name="PLoS Genet.">
        <title>Phylogenetically driven sequencing of extremely halophilic archaea reveals strategies for static and dynamic osmo-response.</title>
        <authorList>
            <person name="Becker E.A."/>
            <person name="Seitzer P.M."/>
            <person name="Tritt A."/>
            <person name="Larsen D."/>
            <person name="Krusor M."/>
            <person name="Yao A.I."/>
            <person name="Wu D."/>
            <person name="Madern D."/>
            <person name="Eisen J.A."/>
            <person name="Darling A.E."/>
            <person name="Facciotti M.T."/>
        </authorList>
    </citation>
    <scope>NUCLEOTIDE SEQUENCE [LARGE SCALE GENOMIC DNA]</scope>
    <source>
        <strain evidence="7 8">JCM 10478</strain>
    </source>
</reference>
<keyword evidence="8" id="KW-1185">Reference proteome</keyword>
<dbReference type="Pfam" id="PF00512">
    <property type="entry name" value="HisKA"/>
    <property type="match status" value="1"/>
</dbReference>